<feature type="region of interest" description="Disordered" evidence="4">
    <location>
        <begin position="1"/>
        <end position="30"/>
    </location>
</feature>
<dbReference type="Pfam" id="PF13561">
    <property type="entry name" value="adh_short_C2"/>
    <property type="match status" value="1"/>
</dbReference>
<dbReference type="PANTHER" id="PTHR48107:SF16">
    <property type="entry name" value="NADPH-DEPENDENT ALDEHYDE REDUCTASE 1, CHLOROPLASTIC"/>
    <property type="match status" value="1"/>
</dbReference>
<dbReference type="Proteomes" id="UP001383192">
    <property type="component" value="Unassembled WGS sequence"/>
</dbReference>
<evidence type="ECO:0000313" key="6">
    <source>
        <dbReference type="Proteomes" id="UP001383192"/>
    </source>
</evidence>
<keyword evidence="2" id="KW-0521">NADP</keyword>
<comment type="similarity">
    <text evidence="1">Belongs to the short-chain dehydrogenases/reductases (SDR) family.</text>
</comment>
<proteinExistence type="inferred from homology"/>
<evidence type="ECO:0000256" key="4">
    <source>
        <dbReference type="SAM" id="MobiDB-lite"/>
    </source>
</evidence>
<comment type="caution">
    <text evidence="5">The sequence shown here is derived from an EMBL/GenBank/DDBJ whole genome shotgun (WGS) entry which is preliminary data.</text>
</comment>
<keyword evidence="6" id="KW-1185">Reference proteome</keyword>
<accession>A0AAW0D4E1</accession>
<dbReference type="PANTHER" id="PTHR48107">
    <property type="entry name" value="NADPH-DEPENDENT ALDEHYDE REDUCTASE-LIKE PROTEIN, CHLOROPLASTIC-RELATED"/>
    <property type="match status" value="1"/>
</dbReference>
<dbReference type="EMBL" id="JAYKXP010000022">
    <property type="protein sequence ID" value="KAK7045962.1"/>
    <property type="molecule type" value="Genomic_DNA"/>
</dbReference>
<protein>
    <submittedName>
        <fullName evidence="5">Uncharacterized protein</fullName>
    </submittedName>
</protein>
<keyword evidence="3" id="KW-0560">Oxidoreductase</keyword>
<gene>
    <name evidence="5" type="ORF">VNI00_006957</name>
</gene>
<evidence type="ECO:0000256" key="2">
    <source>
        <dbReference type="ARBA" id="ARBA00022857"/>
    </source>
</evidence>
<dbReference type="InterPro" id="IPR002347">
    <property type="entry name" value="SDR_fam"/>
</dbReference>
<name>A0AAW0D4E1_9AGAR</name>
<evidence type="ECO:0000313" key="5">
    <source>
        <dbReference type="EMBL" id="KAK7045962.1"/>
    </source>
</evidence>
<dbReference type="GO" id="GO:0016614">
    <property type="term" value="F:oxidoreductase activity, acting on CH-OH group of donors"/>
    <property type="evidence" value="ECO:0007669"/>
    <property type="project" value="UniProtKB-ARBA"/>
</dbReference>
<evidence type="ECO:0000256" key="1">
    <source>
        <dbReference type="ARBA" id="ARBA00006484"/>
    </source>
</evidence>
<dbReference type="PRINTS" id="PR00081">
    <property type="entry name" value="GDHRDH"/>
</dbReference>
<reference evidence="5 6" key="1">
    <citation type="submission" date="2024-01" db="EMBL/GenBank/DDBJ databases">
        <title>A draft genome for a cacao thread blight-causing isolate of Paramarasmius palmivorus.</title>
        <authorList>
            <person name="Baruah I.K."/>
            <person name="Bukari Y."/>
            <person name="Amoako-Attah I."/>
            <person name="Meinhardt L.W."/>
            <person name="Bailey B.A."/>
            <person name="Cohen S.P."/>
        </authorList>
    </citation>
    <scope>NUCLEOTIDE SEQUENCE [LARGE SCALE GENOMIC DNA]</scope>
    <source>
        <strain evidence="5 6">GH-12</strain>
    </source>
</reference>
<dbReference type="PRINTS" id="PR00080">
    <property type="entry name" value="SDRFAMILY"/>
</dbReference>
<sequence>MTDQPITAYKNSVELPPQSQSLPGLDKNLSPGAEHSKVEYWDNGKPYLKEYEGSGKLKGKKAIITGGDSGIGRSAAIFFAREGCNVSIVYLPEEEHDAKSVQKTIAETSLQRAHLIAIDLKEGSSFDYIVDSHIKQFGGLDILVNNASQQIMCHEIKDIDPKNVEDTFKTNILQMIYLAKAAVPHMPRGSSIINTSSVTAYKGSAYLIDYSTTKGAIVSFTRSLSMQLAPKGIRVNAIAPGPVYTPLQPASRSAENMEGWGVGQTPLHGRAAQPSELGDAFVFCAGPGSNFMTGSVLHINGGQHVGGS</sequence>
<dbReference type="InterPro" id="IPR020904">
    <property type="entry name" value="Sc_DH/Rdtase_CS"/>
</dbReference>
<dbReference type="InterPro" id="IPR036291">
    <property type="entry name" value="NAD(P)-bd_dom_sf"/>
</dbReference>
<evidence type="ECO:0000256" key="3">
    <source>
        <dbReference type="ARBA" id="ARBA00023002"/>
    </source>
</evidence>
<organism evidence="5 6">
    <name type="scientific">Paramarasmius palmivorus</name>
    <dbReference type="NCBI Taxonomy" id="297713"/>
    <lineage>
        <taxon>Eukaryota</taxon>
        <taxon>Fungi</taxon>
        <taxon>Dikarya</taxon>
        <taxon>Basidiomycota</taxon>
        <taxon>Agaricomycotina</taxon>
        <taxon>Agaricomycetes</taxon>
        <taxon>Agaricomycetidae</taxon>
        <taxon>Agaricales</taxon>
        <taxon>Marasmiineae</taxon>
        <taxon>Marasmiaceae</taxon>
        <taxon>Paramarasmius</taxon>
    </lineage>
</organism>
<dbReference type="AlphaFoldDB" id="A0AAW0D4E1"/>
<dbReference type="SUPFAM" id="SSF51735">
    <property type="entry name" value="NAD(P)-binding Rossmann-fold domains"/>
    <property type="match status" value="1"/>
</dbReference>
<dbReference type="PROSITE" id="PS00061">
    <property type="entry name" value="ADH_SHORT"/>
    <property type="match status" value="1"/>
</dbReference>
<dbReference type="Gene3D" id="3.40.50.720">
    <property type="entry name" value="NAD(P)-binding Rossmann-like Domain"/>
    <property type="match status" value="1"/>
</dbReference>
<dbReference type="FunFam" id="3.40.50.720:FF:000084">
    <property type="entry name" value="Short-chain dehydrogenase reductase"/>
    <property type="match status" value="1"/>
</dbReference>